<feature type="transmembrane region" description="Helical" evidence="6">
    <location>
        <begin position="257"/>
        <end position="277"/>
    </location>
</feature>
<reference evidence="7 8" key="1">
    <citation type="journal article" date="2012" name="J. Bacteriol.">
        <title>Complete genome sequence of the broad-host-range strain Sinorhizobium fredii USDA257.</title>
        <authorList>
            <person name="Schuldes J."/>
            <person name="Rodriguez Orbegoso M."/>
            <person name="Schmeisser C."/>
            <person name="Krishnan H.B."/>
            <person name="Daniel R."/>
            <person name="Streit W.R."/>
        </authorList>
    </citation>
    <scope>NUCLEOTIDE SEQUENCE [LARGE SCALE GENOMIC DNA]</scope>
    <source>
        <strain evidence="7 8">USDA 257</strain>
    </source>
</reference>
<feature type="transmembrane region" description="Helical" evidence="6">
    <location>
        <begin position="145"/>
        <end position="166"/>
    </location>
</feature>
<dbReference type="PATRIC" id="fig|1185652.3.peg.2765"/>
<dbReference type="InterPro" id="IPR004670">
    <property type="entry name" value="NhaA"/>
</dbReference>
<keyword evidence="4 6" id="KW-1133">Transmembrane helix</keyword>
<dbReference type="HOGENOM" id="CLU_015803_1_0_5"/>
<comment type="similarity">
    <text evidence="6">Belongs to the NhaA Na(+)/H(+) (TC 2.A.33) antiporter family.</text>
</comment>
<comment type="function">
    <text evidence="6">Na(+)/H(+) antiporter that extrudes sodium in exchange for external protons.</text>
</comment>
<comment type="catalytic activity">
    <reaction evidence="6">
        <text>Na(+)(in) + 2 H(+)(out) = Na(+)(out) + 2 H(+)(in)</text>
        <dbReference type="Rhea" id="RHEA:29251"/>
        <dbReference type="ChEBI" id="CHEBI:15378"/>
        <dbReference type="ChEBI" id="CHEBI:29101"/>
    </reaction>
</comment>
<dbReference type="STRING" id="1185652.USDA257_c26710"/>
<dbReference type="eggNOG" id="COG3004">
    <property type="taxonomic scope" value="Bacteria"/>
</dbReference>
<feature type="transmembrane region" description="Helical" evidence="6">
    <location>
        <begin position="322"/>
        <end position="347"/>
    </location>
</feature>
<dbReference type="InterPro" id="IPR023171">
    <property type="entry name" value="Na/H_antiporter_dom_sf"/>
</dbReference>
<evidence type="ECO:0000256" key="5">
    <source>
        <dbReference type="ARBA" id="ARBA00023136"/>
    </source>
</evidence>
<keyword evidence="5 6" id="KW-0472">Membrane</keyword>
<dbReference type="Pfam" id="PF06965">
    <property type="entry name" value="Na_H_antiport_1"/>
    <property type="match status" value="1"/>
</dbReference>
<dbReference type="HAMAP" id="MF_01844">
    <property type="entry name" value="NhaA"/>
    <property type="match status" value="1"/>
</dbReference>
<keyword evidence="2 6" id="KW-1003">Cell membrane</keyword>
<dbReference type="RefSeq" id="WP_014763411.1">
    <property type="nucleotide sequence ID" value="NC_018000.1"/>
</dbReference>
<evidence type="ECO:0000256" key="4">
    <source>
        <dbReference type="ARBA" id="ARBA00022989"/>
    </source>
</evidence>
<evidence type="ECO:0000256" key="2">
    <source>
        <dbReference type="ARBA" id="ARBA00022475"/>
    </source>
</evidence>
<keyword evidence="3 6" id="KW-0812">Transmembrane</keyword>
<comment type="subcellular location">
    <subcellularLocation>
        <location evidence="1">Cell inner membrane</location>
        <topology evidence="1">Multi-pass membrane protein</topology>
    </subcellularLocation>
    <subcellularLocation>
        <location evidence="6">Cell membrane</location>
        <topology evidence="6">Multi-pass membrane protein</topology>
    </subcellularLocation>
</comment>
<feature type="transmembrane region" description="Helical" evidence="6">
    <location>
        <begin position="200"/>
        <end position="228"/>
    </location>
</feature>
<sequence length="384" mass="40264">MSLLRRLSDKKFSAALLLMIAALLAIVLANSRFSPSYSAALGRNIGPFSVQQWINDGLMALFFLRIGLEIKREWAYGGLSSWRRCLLPGAAAAGGMLMPALIYIVLNLGSPTALRGWAIPSATDVAFALGVLSLLGPRVPSSLKVFLTALAIIDDVGAILVIALFYGHGLSVPDLAIVGVLLSLLFLLNRQGVNHLVPYALLGLVLWAFLLRSGVHATLAGVLVALAIPGHLRHDASDATFSASPLHRLEHCLSTPVAFLIVPLFGFANAGVSFAGVSPSTLFEPVTLGVAAGLSIGKIVGVFGTVVLLVNSKVADLPEGATWTQAAGTALLCGFGFTMSLFIAQLAFTEPELKDRAKLGIFAGSLVAGACGYGILRWAPRKPS</sequence>
<protein>
    <recommendedName>
        <fullName evidence="6">Na(+)/H(+) antiporter NhaA</fullName>
    </recommendedName>
    <alternativeName>
        <fullName evidence="6">Sodium/proton antiporter NhaA</fullName>
    </alternativeName>
</protein>
<evidence type="ECO:0000256" key="6">
    <source>
        <dbReference type="HAMAP-Rule" id="MF_01844"/>
    </source>
</evidence>
<evidence type="ECO:0000313" key="8">
    <source>
        <dbReference type="Proteomes" id="UP000006180"/>
    </source>
</evidence>
<name>I3X5T9_SINF2</name>
<organism evidence="7 8">
    <name type="scientific">Sinorhizobium fredii (strain USDA 257)</name>
    <dbReference type="NCBI Taxonomy" id="1185652"/>
    <lineage>
        <taxon>Bacteria</taxon>
        <taxon>Pseudomonadati</taxon>
        <taxon>Pseudomonadota</taxon>
        <taxon>Alphaproteobacteria</taxon>
        <taxon>Hyphomicrobiales</taxon>
        <taxon>Rhizobiaceae</taxon>
        <taxon>Sinorhizobium/Ensifer group</taxon>
        <taxon>Sinorhizobium</taxon>
    </lineage>
</organism>
<dbReference type="Proteomes" id="UP000006180">
    <property type="component" value="Chromosome"/>
</dbReference>
<dbReference type="NCBIfam" id="NF007111">
    <property type="entry name" value="PRK09560.1"/>
    <property type="match status" value="1"/>
</dbReference>
<dbReference type="AlphaFoldDB" id="I3X5T9"/>
<dbReference type="NCBIfam" id="NF007112">
    <property type="entry name" value="PRK09561.1"/>
    <property type="match status" value="1"/>
</dbReference>
<evidence type="ECO:0000313" key="7">
    <source>
        <dbReference type="EMBL" id="AFL51245.1"/>
    </source>
</evidence>
<dbReference type="KEGG" id="sfd:USDA257_c26710"/>
<gene>
    <name evidence="7" type="primary">nhaA4</name>
    <name evidence="6" type="synonym">nhaA</name>
    <name evidence="7" type="ORF">USDA257_c26710</name>
</gene>
<feature type="transmembrane region" description="Helical" evidence="6">
    <location>
        <begin position="359"/>
        <end position="379"/>
    </location>
</feature>
<evidence type="ECO:0000256" key="3">
    <source>
        <dbReference type="ARBA" id="ARBA00022692"/>
    </source>
</evidence>
<feature type="transmembrane region" description="Helical" evidence="6">
    <location>
        <begin position="117"/>
        <end position="136"/>
    </location>
</feature>
<keyword evidence="6" id="KW-0050">Antiport</keyword>
<dbReference type="GO" id="GO:0015385">
    <property type="term" value="F:sodium:proton antiporter activity"/>
    <property type="evidence" value="ECO:0007669"/>
    <property type="project" value="UniProtKB-UniRule"/>
</dbReference>
<evidence type="ECO:0000256" key="1">
    <source>
        <dbReference type="ARBA" id="ARBA00004429"/>
    </source>
</evidence>
<dbReference type="PANTHER" id="PTHR30341">
    <property type="entry name" value="SODIUM ION/PROTON ANTIPORTER NHAA-RELATED"/>
    <property type="match status" value="1"/>
</dbReference>
<feature type="transmembrane region" description="Helical" evidence="6">
    <location>
        <begin position="85"/>
        <end position="105"/>
    </location>
</feature>
<proteinExistence type="inferred from homology"/>
<dbReference type="NCBIfam" id="TIGR00773">
    <property type="entry name" value="NhaA"/>
    <property type="match status" value="1"/>
</dbReference>
<keyword evidence="6" id="KW-0915">Sodium</keyword>
<feature type="transmembrane region" description="Helical" evidence="6">
    <location>
        <begin position="289"/>
        <end position="310"/>
    </location>
</feature>
<feature type="transmembrane region" description="Helical" evidence="6">
    <location>
        <begin position="172"/>
        <end position="188"/>
    </location>
</feature>
<dbReference type="GO" id="GO:0006885">
    <property type="term" value="P:regulation of pH"/>
    <property type="evidence" value="ECO:0007669"/>
    <property type="project" value="UniProtKB-UniRule"/>
</dbReference>
<dbReference type="EMBL" id="CP003563">
    <property type="protein sequence ID" value="AFL51245.1"/>
    <property type="molecule type" value="Genomic_DNA"/>
</dbReference>
<dbReference type="Gene3D" id="1.20.1530.10">
    <property type="entry name" value="Na+/H+ antiporter like domain"/>
    <property type="match status" value="1"/>
</dbReference>
<dbReference type="PANTHER" id="PTHR30341:SF0">
    <property type="entry name" value="NA(+)_H(+) ANTIPORTER NHAA"/>
    <property type="match status" value="1"/>
</dbReference>
<keyword evidence="6" id="KW-0813">Transport</keyword>
<accession>I3X5T9</accession>
<keyword evidence="6" id="KW-0739">Sodium transport</keyword>
<dbReference type="GO" id="GO:0005886">
    <property type="term" value="C:plasma membrane"/>
    <property type="evidence" value="ECO:0007669"/>
    <property type="project" value="UniProtKB-SubCell"/>
</dbReference>
<keyword evidence="6" id="KW-0406">Ion transport</keyword>